<evidence type="ECO:0000259" key="12">
    <source>
        <dbReference type="PROSITE" id="PS50290"/>
    </source>
</evidence>
<feature type="domain" description="PI3K/PI4K catalytic" evidence="12">
    <location>
        <begin position="358"/>
        <end position="441"/>
    </location>
</feature>
<dbReference type="InterPro" id="IPR036940">
    <property type="entry name" value="PI3/4_kinase_cat_sf"/>
</dbReference>
<dbReference type="Gene3D" id="3.30.1010.10">
    <property type="entry name" value="Phosphatidylinositol 3-kinase Catalytic Subunit, Chain A, domain 4"/>
    <property type="match status" value="1"/>
</dbReference>
<keyword evidence="7" id="KW-0418">Kinase</keyword>
<keyword evidence="6" id="KW-0227">DNA damage</keyword>
<evidence type="ECO:0000256" key="6">
    <source>
        <dbReference type="ARBA" id="ARBA00022763"/>
    </source>
</evidence>
<evidence type="ECO:0000256" key="9">
    <source>
        <dbReference type="ARBA" id="ARBA00023242"/>
    </source>
</evidence>
<feature type="domain" description="PI3K/PI4K catalytic" evidence="12">
    <location>
        <begin position="442"/>
        <end position="594"/>
    </location>
</feature>
<keyword evidence="4" id="KW-0808">Transferase</keyword>
<dbReference type="EMBL" id="UYWW01012484">
    <property type="protein sequence ID" value="VDM21290.1"/>
    <property type="molecule type" value="Genomic_DNA"/>
</dbReference>
<gene>
    <name evidence="15" type="ORF">WBA_LOCUS11839</name>
</gene>
<feature type="domain" description="FATC" evidence="14">
    <location>
        <begin position="571"/>
        <end position="603"/>
    </location>
</feature>
<dbReference type="PROSITE" id="PS50290">
    <property type="entry name" value="PI3_4_KINASE_3"/>
    <property type="match status" value="2"/>
</dbReference>
<dbReference type="InterPro" id="IPR011009">
    <property type="entry name" value="Kinase-like_dom_sf"/>
</dbReference>
<organism evidence="15 16">
    <name type="scientific">Wuchereria bancrofti</name>
    <dbReference type="NCBI Taxonomy" id="6293"/>
    <lineage>
        <taxon>Eukaryota</taxon>
        <taxon>Metazoa</taxon>
        <taxon>Ecdysozoa</taxon>
        <taxon>Nematoda</taxon>
        <taxon>Chromadorea</taxon>
        <taxon>Rhabditida</taxon>
        <taxon>Spirurina</taxon>
        <taxon>Spiruromorpha</taxon>
        <taxon>Filarioidea</taxon>
        <taxon>Onchocercidae</taxon>
        <taxon>Wuchereria</taxon>
    </lineage>
</organism>
<accession>A0A3P7EEC9</accession>
<protein>
    <recommendedName>
        <fullName evidence="2">non-specific serine/threonine protein kinase</fullName>
        <ecNumber evidence="2">2.7.11.1</ecNumber>
    </recommendedName>
</protein>
<comment type="subcellular location">
    <subcellularLocation>
        <location evidence="1">Nucleus</location>
    </subcellularLocation>
</comment>
<dbReference type="InterPro" id="IPR000403">
    <property type="entry name" value="PI3/4_kinase_cat_dom"/>
</dbReference>
<dbReference type="GO" id="GO:0006974">
    <property type="term" value="P:DNA damage response"/>
    <property type="evidence" value="ECO:0007669"/>
    <property type="project" value="UniProtKB-KW"/>
</dbReference>
<evidence type="ECO:0000256" key="10">
    <source>
        <dbReference type="ARBA" id="ARBA00047899"/>
    </source>
</evidence>
<evidence type="ECO:0000256" key="2">
    <source>
        <dbReference type="ARBA" id="ARBA00012513"/>
    </source>
</evidence>
<dbReference type="SMART" id="SM00146">
    <property type="entry name" value="PI3Kc"/>
    <property type="match status" value="1"/>
</dbReference>
<evidence type="ECO:0000259" key="13">
    <source>
        <dbReference type="PROSITE" id="PS51189"/>
    </source>
</evidence>
<evidence type="ECO:0000313" key="16">
    <source>
        <dbReference type="Proteomes" id="UP000270924"/>
    </source>
</evidence>
<comment type="catalytic activity">
    <reaction evidence="10">
        <text>L-threonyl-[protein] + ATP = O-phospho-L-threonyl-[protein] + ADP + H(+)</text>
        <dbReference type="Rhea" id="RHEA:46608"/>
        <dbReference type="Rhea" id="RHEA-COMP:11060"/>
        <dbReference type="Rhea" id="RHEA-COMP:11605"/>
        <dbReference type="ChEBI" id="CHEBI:15378"/>
        <dbReference type="ChEBI" id="CHEBI:30013"/>
        <dbReference type="ChEBI" id="CHEBI:30616"/>
        <dbReference type="ChEBI" id="CHEBI:61977"/>
        <dbReference type="ChEBI" id="CHEBI:456216"/>
        <dbReference type="EC" id="2.7.11.1"/>
    </reaction>
</comment>
<dbReference type="PROSITE" id="PS00915">
    <property type="entry name" value="PI3_4_KINASE_1"/>
    <property type="match status" value="1"/>
</dbReference>
<keyword evidence="16" id="KW-1185">Reference proteome</keyword>
<dbReference type="Proteomes" id="UP000270924">
    <property type="component" value="Unassembled WGS sequence"/>
</dbReference>
<evidence type="ECO:0000313" key="15">
    <source>
        <dbReference type="EMBL" id="VDM21290.1"/>
    </source>
</evidence>
<evidence type="ECO:0000256" key="4">
    <source>
        <dbReference type="ARBA" id="ARBA00022679"/>
    </source>
</evidence>
<evidence type="ECO:0000256" key="11">
    <source>
        <dbReference type="SAM" id="Coils"/>
    </source>
</evidence>
<dbReference type="PANTHER" id="PTHR37079:SF4">
    <property type="entry name" value="SERINE_THREONINE-PROTEIN KINASE ATM"/>
    <property type="match status" value="1"/>
</dbReference>
<evidence type="ECO:0000256" key="5">
    <source>
        <dbReference type="ARBA" id="ARBA00022741"/>
    </source>
</evidence>
<dbReference type="EC" id="2.7.11.1" evidence="2"/>
<keyword evidence="5" id="KW-0547">Nucleotide-binding</keyword>
<keyword evidence="11" id="KW-0175">Coiled coil</keyword>
<feature type="coiled-coil region" evidence="11">
    <location>
        <begin position="93"/>
        <end position="120"/>
    </location>
</feature>
<proteinExistence type="predicted"/>
<evidence type="ECO:0000256" key="1">
    <source>
        <dbReference type="ARBA" id="ARBA00004123"/>
    </source>
</evidence>
<dbReference type="PROSITE" id="PS51189">
    <property type="entry name" value="FAT"/>
    <property type="match status" value="1"/>
</dbReference>
<keyword evidence="8" id="KW-0067">ATP-binding</keyword>
<dbReference type="PANTHER" id="PTHR37079">
    <property type="entry name" value="SERINE/THREONINE-PROTEIN KINASE ATM"/>
    <property type="match status" value="1"/>
</dbReference>
<keyword evidence="3" id="KW-0723">Serine/threonine-protein kinase</keyword>
<evidence type="ECO:0000256" key="8">
    <source>
        <dbReference type="ARBA" id="ARBA00022840"/>
    </source>
</evidence>
<evidence type="ECO:0000259" key="14">
    <source>
        <dbReference type="PROSITE" id="PS51190"/>
    </source>
</evidence>
<dbReference type="Gene3D" id="1.10.1070.11">
    <property type="entry name" value="Phosphatidylinositol 3-/4-kinase, catalytic domain"/>
    <property type="match status" value="1"/>
</dbReference>
<dbReference type="GO" id="GO:0005634">
    <property type="term" value="C:nucleus"/>
    <property type="evidence" value="ECO:0007669"/>
    <property type="project" value="UniProtKB-SubCell"/>
</dbReference>
<dbReference type="PROSITE" id="PS51190">
    <property type="entry name" value="FATC"/>
    <property type="match status" value="1"/>
</dbReference>
<keyword evidence="9" id="KW-0539">Nucleus</keyword>
<dbReference type="InterPro" id="IPR003152">
    <property type="entry name" value="FATC_dom"/>
</dbReference>
<dbReference type="AlphaFoldDB" id="A0A3P7EEC9"/>
<dbReference type="InterPro" id="IPR014009">
    <property type="entry name" value="PIK_FAT"/>
</dbReference>
<dbReference type="GO" id="GO:0005524">
    <property type="term" value="F:ATP binding"/>
    <property type="evidence" value="ECO:0007669"/>
    <property type="project" value="UniProtKB-KW"/>
</dbReference>
<feature type="domain" description="FAT" evidence="13">
    <location>
        <begin position="1"/>
        <end position="256"/>
    </location>
</feature>
<dbReference type="SMART" id="SM01343">
    <property type="entry name" value="FATC"/>
    <property type="match status" value="1"/>
</dbReference>
<dbReference type="InterPro" id="IPR018936">
    <property type="entry name" value="PI3/4_kinase_CS"/>
</dbReference>
<reference evidence="15 16" key="1">
    <citation type="submission" date="2018-11" db="EMBL/GenBank/DDBJ databases">
        <authorList>
            <consortium name="Pathogen Informatics"/>
        </authorList>
    </citation>
    <scope>NUCLEOTIDE SEQUENCE [LARGE SCALE GENOMIC DNA]</scope>
</reference>
<dbReference type="InterPro" id="IPR038980">
    <property type="entry name" value="ATM_plant"/>
</dbReference>
<dbReference type="GO" id="GO:0004674">
    <property type="term" value="F:protein serine/threonine kinase activity"/>
    <property type="evidence" value="ECO:0007669"/>
    <property type="project" value="UniProtKB-KW"/>
</dbReference>
<dbReference type="OrthoDB" id="381190at2759"/>
<dbReference type="InParanoid" id="A0A3P7EEC9"/>
<name>A0A3P7EEC9_WUCBA</name>
<sequence length="603" mass="68366">MLLSQICAARPMCDHYSSNSFELSLKARMQLAEFDVVAYRPDLAIEALQAIVEKALNSGYENVLLVAKAYRKLAMNAEKKLLLLEDYCSSETFKIKERAIRNWEKELEAIKEEKLQAITQGKTLKHGKMLEEKRIRKEKMFEEKELEQCCNDRNTLILTALDAYLAALELDASVADIPYRILSFFVKAKHNENLLEPLKVRLNRFQSRPWIPLISHLCSHFFDDAPLAPIVREMILAALFDYPYHVLQHILFYTDSAHAMADSQGRLHRVEDLLKDASTKDKSLTNPITIMRKAFSLYAQFAASSVKAFQNRKYARSRASITDSVLLNEIQSLRNVPIPAIEQPLTDDSSQLITFVKIESTVIVADGITQPTIVTVIGSDGKVRKLIFKNEDLRQDSLVEQLFTVVNILLMDGKKTFPLRTYHVMPINSNAGIIEFCLGTVSLLGYIVGLGDRHLNNIMVEKETGRLVHIDLGMVFEFGKRNLLVPERVPFRLTREIVDPILIEGVNGKFKSIAVDTLDCLRKNSQALIGLALVLLHDPLTKYLDGENGNQFATLAICRLRDKLAGVENRIYMDPSQQVSHLIKEASDPENLARMFAGWMPFL</sequence>
<evidence type="ECO:0000256" key="7">
    <source>
        <dbReference type="ARBA" id="ARBA00022777"/>
    </source>
</evidence>
<dbReference type="Pfam" id="PF00454">
    <property type="entry name" value="PI3_PI4_kinase"/>
    <property type="match status" value="2"/>
</dbReference>
<dbReference type="Pfam" id="PF02260">
    <property type="entry name" value="FATC"/>
    <property type="match status" value="1"/>
</dbReference>
<evidence type="ECO:0000256" key="3">
    <source>
        <dbReference type="ARBA" id="ARBA00022527"/>
    </source>
</evidence>
<dbReference type="SUPFAM" id="SSF56112">
    <property type="entry name" value="Protein kinase-like (PK-like)"/>
    <property type="match status" value="1"/>
</dbReference>